<evidence type="ECO:0000313" key="1">
    <source>
        <dbReference type="EMBL" id="MED6269178.1"/>
    </source>
</evidence>
<gene>
    <name evidence="1" type="ORF">CHARACLAT_030477</name>
</gene>
<protein>
    <recommendedName>
        <fullName evidence="3">Peptidase A2 domain-containing protein</fullName>
    </recommendedName>
</protein>
<accession>A0ABU7D1Z1</accession>
<dbReference type="Gene3D" id="2.40.70.10">
    <property type="entry name" value="Acid Proteases"/>
    <property type="match status" value="1"/>
</dbReference>
<sequence length="57" mass="6228">VSVFIDSGADTEFMDEAFAKSLGIELFPTPDTHNILALDGHHLSSSHLRTDKIAVPY</sequence>
<name>A0ABU7D1Z1_9TELE</name>
<dbReference type="EMBL" id="JAHUTJ010012791">
    <property type="protein sequence ID" value="MED6269178.1"/>
    <property type="molecule type" value="Genomic_DNA"/>
</dbReference>
<reference evidence="1 2" key="1">
    <citation type="submission" date="2021-06" db="EMBL/GenBank/DDBJ databases">
        <authorList>
            <person name="Palmer J.M."/>
        </authorList>
    </citation>
    <scope>NUCLEOTIDE SEQUENCE [LARGE SCALE GENOMIC DNA]</scope>
    <source>
        <strain evidence="1 2">CL_MEX2019</strain>
        <tissue evidence="1">Muscle</tissue>
    </source>
</reference>
<dbReference type="InterPro" id="IPR021109">
    <property type="entry name" value="Peptidase_aspartic_dom_sf"/>
</dbReference>
<evidence type="ECO:0008006" key="3">
    <source>
        <dbReference type="Google" id="ProtNLM"/>
    </source>
</evidence>
<keyword evidence="2" id="KW-1185">Reference proteome</keyword>
<evidence type="ECO:0000313" key="2">
    <source>
        <dbReference type="Proteomes" id="UP001352852"/>
    </source>
</evidence>
<dbReference type="Proteomes" id="UP001352852">
    <property type="component" value="Unassembled WGS sequence"/>
</dbReference>
<feature type="non-terminal residue" evidence="1">
    <location>
        <position position="1"/>
    </location>
</feature>
<proteinExistence type="predicted"/>
<organism evidence="1 2">
    <name type="scientific">Characodon lateralis</name>
    <dbReference type="NCBI Taxonomy" id="208331"/>
    <lineage>
        <taxon>Eukaryota</taxon>
        <taxon>Metazoa</taxon>
        <taxon>Chordata</taxon>
        <taxon>Craniata</taxon>
        <taxon>Vertebrata</taxon>
        <taxon>Euteleostomi</taxon>
        <taxon>Actinopterygii</taxon>
        <taxon>Neopterygii</taxon>
        <taxon>Teleostei</taxon>
        <taxon>Neoteleostei</taxon>
        <taxon>Acanthomorphata</taxon>
        <taxon>Ovalentaria</taxon>
        <taxon>Atherinomorphae</taxon>
        <taxon>Cyprinodontiformes</taxon>
        <taxon>Goodeidae</taxon>
        <taxon>Characodon</taxon>
    </lineage>
</organism>
<comment type="caution">
    <text evidence="1">The sequence shown here is derived from an EMBL/GenBank/DDBJ whole genome shotgun (WGS) entry which is preliminary data.</text>
</comment>